<evidence type="ECO:0008006" key="3">
    <source>
        <dbReference type="Google" id="ProtNLM"/>
    </source>
</evidence>
<reference evidence="1 2" key="1">
    <citation type="journal article" date="2020" name="Nature">
        <title>Bacterial chemolithoautotrophy via manganese oxidation.</title>
        <authorList>
            <person name="Yu H."/>
            <person name="Leadbetter J.R."/>
        </authorList>
    </citation>
    <scope>NUCLEOTIDE SEQUENCE [LARGE SCALE GENOMIC DNA]</scope>
    <source>
        <strain evidence="1 2">Mn-1</strain>
    </source>
</reference>
<sequence>MAECPICGKLNVPSKSVGTKDVNEYDCHVCGDYSISRQSSINLKSLTAVDKAKISAFTRERSLEKKPRITIVSNREIAQVSAEPAISADEIISLFPRTVSERLERALKNLYLNSSGIPGHLDYINQNDDYPILFAESREAYNFILMALVDAEWIECKNTPVGISSVTISVHGWNKLAEMESRRIGKNSEQAFVAMWFNTNLNDSYSHGFKKAIEVCGYEVVRVDVKEHNEKIDDRIISEIRKSRFLVADFTGHRGGVYFEAGFALGLGLPVIWTCRQDHKDDLHFDTRQFNHILWEDSSDLFERLRRRIEATIF</sequence>
<protein>
    <recommendedName>
        <fullName evidence="3">Nucleoside 2-deoxyribosyltransferase</fullName>
    </recommendedName>
</protein>
<comment type="caution">
    <text evidence="1">The sequence shown here is derived from an EMBL/GenBank/DDBJ whole genome shotgun (WGS) entry which is preliminary data.</text>
</comment>
<dbReference type="Gene3D" id="3.40.50.450">
    <property type="match status" value="1"/>
</dbReference>
<dbReference type="RefSeq" id="WP_168057917.1">
    <property type="nucleotide sequence ID" value="NZ_VTOW01000001.1"/>
</dbReference>
<keyword evidence="2" id="KW-1185">Reference proteome</keyword>
<dbReference type="Proteomes" id="UP000534783">
    <property type="component" value="Unassembled WGS sequence"/>
</dbReference>
<proteinExistence type="predicted"/>
<accession>A0A7X6I9Q7</accession>
<gene>
    <name evidence="1" type="ORF">MNODULE_02545</name>
</gene>
<evidence type="ECO:0000313" key="1">
    <source>
        <dbReference type="EMBL" id="NKE69625.1"/>
    </source>
</evidence>
<organism evidence="1 2">
    <name type="scientific">Candidatus Manganitrophus noduliformans</name>
    <dbReference type="NCBI Taxonomy" id="2606439"/>
    <lineage>
        <taxon>Bacteria</taxon>
        <taxon>Pseudomonadati</taxon>
        <taxon>Nitrospirota</taxon>
        <taxon>Nitrospiria</taxon>
        <taxon>Candidatus Troglogloeales</taxon>
        <taxon>Candidatus Manganitrophaceae</taxon>
        <taxon>Candidatus Manganitrophus</taxon>
    </lineage>
</organism>
<evidence type="ECO:0000313" key="2">
    <source>
        <dbReference type="Proteomes" id="UP000534783"/>
    </source>
</evidence>
<name>A0A7X6I9Q7_9BACT</name>
<dbReference type="EMBL" id="VTOW01000001">
    <property type="protein sequence ID" value="NKE69625.1"/>
    <property type="molecule type" value="Genomic_DNA"/>
</dbReference>
<dbReference type="AlphaFoldDB" id="A0A7X6I9Q7"/>